<dbReference type="EMBL" id="AWVF01000031">
    <property type="protein sequence ID" value="ERJ97286.1"/>
    <property type="molecule type" value="Genomic_DNA"/>
</dbReference>
<proteinExistence type="predicted"/>
<name>U2KFH8_9FIRM</name>
<reference evidence="1 2" key="1">
    <citation type="submission" date="2013-07" db="EMBL/GenBank/DDBJ databases">
        <authorList>
            <person name="Weinstock G."/>
            <person name="Sodergren E."/>
            <person name="Wylie T."/>
            <person name="Fulton L."/>
            <person name="Fulton R."/>
            <person name="Fronick C."/>
            <person name="O'Laughlin M."/>
            <person name="Godfrey J."/>
            <person name="Miner T."/>
            <person name="Herter B."/>
            <person name="Appelbaum E."/>
            <person name="Cordes M."/>
            <person name="Lek S."/>
            <person name="Wollam A."/>
            <person name="Pepin K.H."/>
            <person name="Palsikar V.B."/>
            <person name="Mitreva M."/>
            <person name="Wilson R.K."/>
        </authorList>
    </citation>
    <scope>NUCLEOTIDE SEQUENCE [LARGE SCALE GENOMIC DNA]</scope>
    <source>
        <strain evidence="1 2">ATCC 27760</strain>
    </source>
</reference>
<dbReference type="HOGENOM" id="CLU_1342427_0_0_9"/>
<sequence>MLYLYDNAIVDDLMRSFNPNHVENPVVKVISPEQIIGLAAQIQDDSVSFPIVALDRDDNTSIDADRMNFTRAHFGVSSVLDTETNNLYYEKAIPVKLSYGLTLLTTNTADRDELLKELMFKYMNMYYLTIQLPYYCKRKIRFGVTIDTNSEIQHSSGSFDYLESGKLYQTILPLQCEGCVLVSYTPVKLKRVTHSVNAELIDKS</sequence>
<dbReference type="AlphaFoldDB" id="U2KFH8"/>
<comment type="caution">
    <text evidence="1">The sequence shown here is derived from an EMBL/GenBank/DDBJ whole genome shotgun (WGS) entry which is preliminary data.</text>
</comment>
<keyword evidence="2" id="KW-1185">Reference proteome</keyword>
<protein>
    <submittedName>
        <fullName evidence="1">Uncharacterized protein</fullName>
    </submittedName>
</protein>
<organism evidence="1 2">
    <name type="scientific">Ruminococcus callidus ATCC 27760</name>
    <dbReference type="NCBI Taxonomy" id="411473"/>
    <lineage>
        <taxon>Bacteria</taxon>
        <taxon>Bacillati</taxon>
        <taxon>Bacillota</taxon>
        <taxon>Clostridia</taxon>
        <taxon>Eubacteriales</taxon>
        <taxon>Oscillospiraceae</taxon>
        <taxon>Ruminococcus</taxon>
    </lineage>
</organism>
<evidence type="ECO:0000313" key="2">
    <source>
        <dbReference type="Proteomes" id="UP000016662"/>
    </source>
</evidence>
<gene>
    <name evidence="1" type="ORF">RUMCAL_00358</name>
</gene>
<dbReference type="STRING" id="411473.RUMCAL_00358"/>
<dbReference type="Proteomes" id="UP000016662">
    <property type="component" value="Unassembled WGS sequence"/>
</dbReference>
<accession>U2KFH8</accession>
<evidence type="ECO:0000313" key="1">
    <source>
        <dbReference type="EMBL" id="ERJ97286.1"/>
    </source>
</evidence>